<protein>
    <submittedName>
        <fullName evidence="4">Xanthine dehydrogenase accessory protein XdhC</fullName>
    </submittedName>
</protein>
<dbReference type="PANTHER" id="PTHR30388">
    <property type="entry name" value="ALDEHYDE OXIDOREDUCTASE MOLYBDENUM COFACTOR ASSEMBLY PROTEIN"/>
    <property type="match status" value="1"/>
</dbReference>
<feature type="region of interest" description="Disordered" evidence="1">
    <location>
        <begin position="112"/>
        <end position="134"/>
    </location>
</feature>
<dbReference type="AlphaFoldDB" id="A0A5C4NEF8"/>
<comment type="caution">
    <text evidence="4">The sequence shown here is derived from an EMBL/GenBank/DDBJ whole genome shotgun (WGS) entry which is preliminary data.</text>
</comment>
<gene>
    <name evidence="4" type="primary">xdhC</name>
    <name evidence="4" type="ORF">FHG71_14625</name>
</gene>
<evidence type="ECO:0000256" key="1">
    <source>
        <dbReference type="SAM" id="MobiDB-lite"/>
    </source>
</evidence>
<dbReference type="Pfam" id="PF13478">
    <property type="entry name" value="XdhC_C"/>
    <property type="match status" value="1"/>
</dbReference>
<proteinExistence type="predicted"/>
<sequence>MSLDLPALRAAVATQGAVVRILVVTVAGSVPREAGTSMLVWAGGEDGTIGGGELENQAIAEARAMLAEPAPAPRLRPIPLGPALGQCCGGSVTLAWERFDAATLPTALPYTRPLGGSATPRPALDPAPGTPPQVRDGWLVETAPAPGRPLWVWGAGHVGRAIVDVLAPWPGVAITWIDLGPDRYPDRVPAGVTRLPAAEPPALVRYAPTDADHLVLTRSHELDLQLCHALLRHGFASLGLIGSATKMARFRTKLAALGHTAAHISRIACPIGDPTLGKHPQAIAVGVAAALMRAAGAGDLRQERDATG</sequence>
<accession>A0A5C4NEF8</accession>
<dbReference type="Proteomes" id="UP000305709">
    <property type="component" value="Unassembled WGS sequence"/>
</dbReference>
<dbReference type="InterPro" id="IPR027051">
    <property type="entry name" value="XdhC_Rossmann_dom"/>
</dbReference>
<dbReference type="RefSeq" id="WP_139082438.1">
    <property type="nucleotide sequence ID" value="NZ_VDFV01000024.1"/>
</dbReference>
<dbReference type="OrthoDB" id="61481at2"/>
<dbReference type="InterPro" id="IPR014308">
    <property type="entry name" value="Xanthine_DH_XdhC"/>
</dbReference>
<dbReference type="InterPro" id="IPR003777">
    <property type="entry name" value="XdhC_CoxI"/>
</dbReference>
<dbReference type="Pfam" id="PF02625">
    <property type="entry name" value="XdhC_CoxI"/>
    <property type="match status" value="1"/>
</dbReference>
<feature type="domain" description="XdhC- CoxI" evidence="2">
    <location>
        <begin position="13"/>
        <end position="71"/>
    </location>
</feature>
<evidence type="ECO:0000259" key="3">
    <source>
        <dbReference type="Pfam" id="PF13478"/>
    </source>
</evidence>
<dbReference type="NCBIfam" id="TIGR02964">
    <property type="entry name" value="xanthine_xdhC"/>
    <property type="match status" value="1"/>
</dbReference>
<dbReference type="InterPro" id="IPR052698">
    <property type="entry name" value="MoCofactor_Util/Proc"/>
</dbReference>
<name>A0A5C4NEF8_9RHOB</name>
<evidence type="ECO:0000313" key="5">
    <source>
        <dbReference type="Proteomes" id="UP000305709"/>
    </source>
</evidence>
<dbReference type="InterPro" id="IPR036291">
    <property type="entry name" value="NAD(P)-bd_dom_sf"/>
</dbReference>
<evidence type="ECO:0000259" key="2">
    <source>
        <dbReference type="Pfam" id="PF02625"/>
    </source>
</evidence>
<dbReference type="EMBL" id="VDFV01000024">
    <property type="protein sequence ID" value="TNC68516.1"/>
    <property type="molecule type" value="Genomic_DNA"/>
</dbReference>
<keyword evidence="5" id="KW-1185">Reference proteome</keyword>
<dbReference type="Gene3D" id="3.40.50.720">
    <property type="entry name" value="NAD(P)-binding Rossmann-like Domain"/>
    <property type="match status" value="1"/>
</dbReference>
<evidence type="ECO:0000313" key="4">
    <source>
        <dbReference type="EMBL" id="TNC68516.1"/>
    </source>
</evidence>
<reference evidence="4 5" key="1">
    <citation type="submission" date="2019-06" db="EMBL/GenBank/DDBJ databases">
        <authorList>
            <person name="Jiang L."/>
        </authorList>
    </citation>
    <scope>NUCLEOTIDE SEQUENCE [LARGE SCALE GENOMIC DNA]</scope>
    <source>
        <strain evidence="4 5">YIM 48858</strain>
    </source>
</reference>
<feature type="domain" description="XdhC Rossmann" evidence="3">
    <location>
        <begin position="150"/>
        <end position="290"/>
    </location>
</feature>
<organism evidence="4 5">
    <name type="scientific">Rubellimicrobium roseum</name>
    <dbReference type="NCBI Taxonomy" id="687525"/>
    <lineage>
        <taxon>Bacteria</taxon>
        <taxon>Pseudomonadati</taxon>
        <taxon>Pseudomonadota</taxon>
        <taxon>Alphaproteobacteria</taxon>
        <taxon>Rhodobacterales</taxon>
        <taxon>Roseobacteraceae</taxon>
        <taxon>Rubellimicrobium</taxon>
    </lineage>
</organism>
<dbReference type="PANTHER" id="PTHR30388:SF6">
    <property type="entry name" value="XANTHINE DEHYDROGENASE SUBUNIT A-RELATED"/>
    <property type="match status" value="1"/>
</dbReference>
<dbReference type="SUPFAM" id="SSF51735">
    <property type="entry name" value="NAD(P)-binding Rossmann-fold domains"/>
    <property type="match status" value="1"/>
</dbReference>